<feature type="region of interest" description="Disordered" evidence="1">
    <location>
        <begin position="155"/>
        <end position="175"/>
    </location>
</feature>
<dbReference type="OrthoDB" id="8397174at2"/>
<keyword evidence="2" id="KW-0812">Transmembrane</keyword>
<feature type="compositionally biased region" description="Basic and acidic residues" evidence="1">
    <location>
        <begin position="161"/>
        <end position="175"/>
    </location>
</feature>
<organism evidence="3 4">
    <name type="scientific">Rhizobium tropici</name>
    <dbReference type="NCBI Taxonomy" id="398"/>
    <lineage>
        <taxon>Bacteria</taxon>
        <taxon>Pseudomonadati</taxon>
        <taxon>Pseudomonadota</taxon>
        <taxon>Alphaproteobacteria</taxon>
        <taxon>Hyphomicrobiales</taxon>
        <taxon>Rhizobiaceae</taxon>
        <taxon>Rhizobium/Agrobacterium group</taxon>
        <taxon>Rhizobium</taxon>
    </lineage>
</organism>
<dbReference type="AlphaFoldDB" id="A0A329Y8J3"/>
<name>A0A329Y8J3_RHITR</name>
<proteinExistence type="predicted"/>
<dbReference type="Proteomes" id="UP000251205">
    <property type="component" value="Unassembled WGS sequence"/>
</dbReference>
<evidence type="ECO:0000313" key="4">
    <source>
        <dbReference type="Proteomes" id="UP000251205"/>
    </source>
</evidence>
<evidence type="ECO:0000313" key="3">
    <source>
        <dbReference type="EMBL" id="RAX37365.1"/>
    </source>
</evidence>
<gene>
    <name evidence="3" type="ORF">DQ393_31650</name>
</gene>
<feature type="transmembrane region" description="Helical" evidence="2">
    <location>
        <begin position="40"/>
        <end position="69"/>
    </location>
</feature>
<sequence length="175" mass="19357">MEFINRYVDRPLLDCGAMALRTWHEQTGQSPQKLAPVWNLFVILSLLSASSLFLAGTAYGITLAGLLMLSIPSLRMLALGRSTTTYNIRAYRALAAIAVRKREAEWAVRLTVLFTSVIFPFCVQVDDQTTALFLLGASLWFALSVPARLYLEAAEPPPPADDSRKAYSREAKFAA</sequence>
<dbReference type="EMBL" id="QMKK01000061">
    <property type="protein sequence ID" value="RAX37365.1"/>
    <property type="molecule type" value="Genomic_DNA"/>
</dbReference>
<keyword evidence="2" id="KW-0472">Membrane</keyword>
<evidence type="ECO:0000256" key="1">
    <source>
        <dbReference type="SAM" id="MobiDB-lite"/>
    </source>
</evidence>
<reference evidence="3 4" key="1">
    <citation type="submission" date="2018-06" db="EMBL/GenBank/DDBJ databases">
        <title>Whole Genome Sequence of an efficient microsymbiont, Rhizobium tropici.</title>
        <authorList>
            <person name="Srinivasan R."/>
            <person name="Singh H.V."/>
            <person name="Srivastava R."/>
            <person name="Kumari B."/>
            <person name="Radhakrishna A."/>
        </authorList>
    </citation>
    <scope>NUCLEOTIDE SEQUENCE [LARGE SCALE GENOMIC DNA]</scope>
    <source>
        <strain evidence="3 4">IGFRI Rhizo-19</strain>
    </source>
</reference>
<dbReference type="RefSeq" id="WP_112345630.1">
    <property type="nucleotide sequence ID" value="NZ_QMKK01000061.1"/>
</dbReference>
<comment type="caution">
    <text evidence="3">The sequence shown here is derived from an EMBL/GenBank/DDBJ whole genome shotgun (WGS) entry which is preliminary data.</text>
</comment>
<protein>
    <submittedName>
        <fullName evidence="3">Uncharacterized protein</fullName>
    </submittedName>
</protein>
<evidence type="ECO:0000256" key="2">
    <source>
        <dbReference type="SAM" id="Phobius"/>
    </source>
</evidence>
<keyword evidence="2" id="KW-1133">Transmembrane helix</keyword>
<accession>A0A329Y8J3</accession>